<dbReference type="GO" id="GO:0006437">
    <property type="term" value="P:tyrosyl-tRNA aminoacylation"/>
    <property type="evidence" value="ECO:0007669"/>
    <property type="project" value="TreeGrafter"/>
</dbReference>
<feature type="region of interest" description="Disordered" evidence="10">
    <location>
        <begin position="365"/>
        <end position="466"/>
    </location>
</feature>
<dbReference type="InterPro" id="IPR002305">
    <property type="entry name" value="aa-tRNA-synth_Ic"/>
</dbReference>
<evidence type="ECO:0000256" key="4">
    <source>
        <dbReference type="ARBA" id="ARBA00022840"/>
    </source>
</evidence>
<organism evidence="11 12">
    <name type="scientific">Petrolisthes manimaculis</name>
    <dbReference type="NCBI Taxonomy" id="1843537"/>
    <lineage>
        <taxon>Eukaryota</taxon>
        <taxon>Metazoa</taxon>
        <taxon>Ecdysozoa</taxon>
        <taxon>Arthropoda</taxon>
        <taxon>Crustacea</taxon>
        <taxon>Multicrustacea</taxon>
        <taxon>Malacostraca</taxon>
        <taxon>Eumalacostraca</taxon>
        <taxon>Eucarida</taxon>
        <taxon>Decapoda</taxon>
        <taxon>Pleocyemata</taxon>
        <taxon>Anomura</taxon>
        <taxon>Galatheoidea</taxon>
        <taxon>Porcellanidae</taxon>
        <taxon>Petrolisthes</taxon>
    </lineage>
</organism>
<keyword evidence="12" id="KW-1185">Reference proteome</keyword>
<evidence type="ECO:0000256" key="7">
    <source>
        <dbReference type="ARBA" id="ARBA00033323"/>
    </source>
</evidence>
<evidence type="ECO:0000256" key="6">
    <source>
        <dbReference type="ARBA" id="ARBA00023146"/>
    </source>
</evidence>
<protein>
    <recommendedName>
        <fullName evidence="1">tyrosine--tRNA ligase</fullName>
        <ecNumber evidence="1">6.1.1.1</ecNumber>
    </recommendedName>
    <alternativeName>
        <fullName evidence="7">Tyrosyl-tRNA synthetase</fullName>
    </alternativeName>
</protein>
<feature type="compositionally biased region" description="Pro residues" evidence="10">
    <location>
        <begin position="370"/>
        <end position="458"/>
    </location>
</feature>
<dbReference type="EMBL" id="JAWZYT010000660">
    <property type="protein sequence ID" value="KAK4320518.1"/>
    <property type="molecule type" value="Genomic_DNA"/>
</dbReference>
<keyword evidence="6 9" id="KW-0030">Aminoacyl-tRNA synthetase</keyword>
<evidence type="ECO:0000256" key="8">
    <source>
        <dbReference type="ARBA" id="ARBA00048248"/>
    </source>
</evidence>
<evidence type="ECO:0000256" key="9">
    <source>
        <dbReference type="RuleBase" id="RU363036"/>
    </source>
</evidence>
<dbReference type="PANTHER" id="PTHR46264:SF4">
    <property type="entry name" value="TYROSINE--TRNA LIGASE, CYTOPLASMIC"/>
    <property type="match status" value="1"/>
</dbReference>
<gene>
    <name evidence="11" type="ORF">Pmani_008621</name>
</gene>
<dbReference type="InterPro" id="IPR014729">
    <property type="entry name" value="Rossmann-like_a/b/a_fold"/>
</dbReference>
<dbReference type="EC" id="6.1.1.1" evidence="1"/>
<dbReference type="Pfam" id="PF00579">
    <property type="entry name" value="tRNA-synt_1b"/>
    <property type="match status" value="2"/>
</dbReference>
<keyword evidence="5 9" id="KW-0648">Protein biosynthesis</keyword>
<name>A0AAE1Q6D4_9EUCA</name>
<evidence type="ECO:0000256" key="3">
    <source>
        <dbReference type="ARBA" id="ARBA00022741"/>
    </source>
</evidence>
<evidence type="ECO:0000256" key="10">
    <source>
        <dbReference type="SAM" id="MobiDB-lite"/>
    </source>
</evidence>
<dbReference type="SUPFAM" id="SSF52374">
    <property type="entry name" value="Nucleotidylyl transferase"/>
    <property type="match status" value="1"/>
</dbReference>
<dbReference type="Gene3D" id="1.10.240.10">
    <property type="entry name" value="Tyrosyl-Transfer RNA Synthetase"/>
    <property type="match status" value="1"/>
</dbReference>
<sequence>MKTEVEVELSTEGKVELSTEEKVNLICRGLDEVIGADRMTAVLRERPLKVYWGTATTGKPHVAYFVPMTKIADFLKAGCEVGTSYQLGERYTEDVYKLSSMVTQHDAIKAGAEVVKQVHSPLQSGLLYPGLQALDEEYLRVDAQFGGVDQRKIFTYADKYLPRLGYQKRSHLMNPMVPGLTGGKMSSSEAQSKVDLMDSPQDVERKLIGADCDPSRPDNGIMAFMKHVVFPIVNRRGESFCLGVVGGAGGDSGGVGGSLGGVGVGNTDAKITGVGKSDEKISGVGNSDEKISGVGNSDEKITAVGNSDEKISGVGNIDEKITVVGNSDEKITAVGNSDEKISGVGNSDEKISAVVEIWLIRRPSHWLPSSPTPTPPKPTRITPTPPKPTRITPTPPKPTRITPTPPKPTRITPTPPKPTRITPTPPKPTRITPTPPKPTRITPTPPKPTRITPTPPKPTRITPTPTHLTCYGRYRW</sequence>
<dbReference type="Proteomes" id="UP001292094">
    <property type="component" value="Unassembled WGS sequence"/>
</dbReference>
<dbReference type="PANTHER" id="PTHR46264">
    <property type="entry name" value="TYROSINE-TRNA LIGASE"/>
    <property type="match status" value="1"/>
</dbReference>
<comment type="catalytic activity">
    <reaction evidence="8">
        <text>tRNA(Tyr) + L-tyrosine + ATP = L-tyrosyl-tRNA(Tyr) + AMP + diphosphate + H(+)</text>
        <dbReference type="Rhea" id="RHEA:10220"/>
        <dbReference type="Rhea" id="RHEA-COMP:9706"/>
        <dbReference type="Rhea" id="RHEA-COMP:9707"/>
        <dbReference type="ChEBI" id="CHEBI:15378"/>
        <dbReference type="ChEBI" id="CHEBI:30616"/>
        <dbReference type="ChEBI" id="CHEBI:33019"/>
        <dbReference type="ChEBI" id="CHEBI:58315"/>
        <dbReference type="ChEBI" id="CHEBI:78442"/>
        <dbReference type="ChEBI" id="CHEBI:78536"/>
        <dbReference type="ChEBI" id="CHEBI:456215"/>
        <dbReference type="EC" id="6.1.1.1"/>
    </reaction>
</comment>
<dbReference type="InterPro" id="IPR050489">
    <property type="entry name" value="Tyr-tRNA_synthase"/>
</dbReference>
<keyword evidence="2 9" id="KW-0436">Ligase</keyword>
<evidence type="ECO:0000313" key="11">
    <source>
        <dbReference type="EMBL" id="KAK4320518.1"/>
    </source>
</evidence>
<dbReference type="GO" id="GO:0005524">
    <property type="term" value="F:ATP binding"/>
    <property type="evidence" value="ECO:0007669"/>
    <property type="project" value="UniProtKB-KW"/>
</dbReference>
<evidence type="ECO:0000313" key="12">
    <source>
        <dbReference type="Proteomes" id="UP001292094"/>
    </source>
</evidence>
<accession>A0AAE1Q6D4</accession>
<comment type="similarity">
    <text evidence="9">Belongs to the class-I aminoacyl-tRNA synthetase family.</text>
</comment>
<keyword evidence="3 9" id="KW-0547">Nucleotide-binding</keyword>
<evidence type="ECO:0000256" key="5">
    <source>
        <dbReference type="ARBA" id="ARBA00022917"/>
    </source>
</evidence>
<dbReference type="Gene3D" id="3.40.50.620">
    <property type="entry name" value="HUPs"/>
    <property type="match status" value="2"/>
</dbReference>
<evidence type="ECO:0000256" key="1">
    <source>
        <dbReference type="ARBA" id="ARBA00013160"/>
    </source>
</evidence>
<proteinExistence type="inferred from homology"/>
<reference evidence="11" key="1">
    <citation type="submission" date="2023-11" db="EMBL/GenBank/DDBJ databases">
        <title>Genome assemblies of two species of porcelain crab, Petrolisthes cinctipes and Petrolisthes manimaculis (Anomura: Porcellanidae).</title>
        <authorList>
            <person name="Angst P."/>
        </authorList>
    </citation>
    <scope>NUCLEOTIDE SEQUENCE</scope>
    <source>
        <strain evidence="11">PB745_02</strain>
        <tissue evidence="11">Gill</tissue>
    </source>
</reference>
<keyword evidence="4 9" id="KW-0067">ATP-binding</keyword>
<comment type="caution">
    <text evidence="11">The sequence shown here is derived from an EMBL/GenBank/DDBJ whole genome shotgun (WGS) entry which is preliminary data.</text>
</comment>
<evidence type="ECO:0000256" key="2">
    <source>
        <dbReference type="ARBA" id="ARBA00022598"/>
    </source>
</evidence>
<dbReference type="GO" id="GO:0005737">
    <property type="term" value="C:cytoplasm"/>
    <property type="evidence" value="ECO:0007669"/>
    <property type="project" value="TreeGrafter"/>
</dbReference>
<dbReference type="GO" id="GO:0004831">
    <property type="term" value="F:tyrosine-tRNA ligase activity"/>
    <property type="evidence" value="ECO:0007669"/>
    <property type="project" value="UniProtKB-EC"/>
</dbReference>
<dbReference type="AlphaFoldDB" id="A0AAE1Q6D4"/>